<protein>
    <recommendedName>
        <fullName evidence="5">Aminodeoxychorismate lyase</fullName>
    </recommendedName>
</protein>
<feature type="transmembrane region" description="Helical" evidence="2">
    <location>
        <begin position="5"/>
        <end position="24"/>
    </location>
</feature>
<dbReference type="Gene3D" id="3.30.1490.480">
    <property type="entry name" value="Endolytic murein transglycosylase"/>
    <property type="match status" value="1"/>
</dbReference>
<accession>A0ABV2KB66</accession>
<proteinExistence type="predicted"/>
<dbReference type="RefSeq" id="WP_338656434.1">
    <property type="nucleotide sequence ID" value="NZ_CP146246.1"/>
</dbReference>
<sequence length="163" mass="17648">MIREILRAVGIGCILAAGILYFTIDSKVPSDNDTQQLQANVEKLQSELAKTKELLATAQTTSSVKENVPKTDAEKALSKEDDAAKSNPSSDAIIKTILTIENGSNSTVVSATLEELGIIENAAIFESYLEEYNLTGKIQIGEHQVDSSMNFKTIAKEITTVKK</sequence>
<evidence type="ECO:0008006" key="5">
    <source>
        <dbReference type="Google" id="ProtNLM"/>
    </source>
</evidence>
<feature type="region of interest" description="Disordered" evidence="1">
    <location>
        <begin position="60"/>
        <end position="87"/>
    </location>
</feature>
<keyword evidence="2" id="KW-1133">Transmembrane helix</keyword>
<keyword evidence="4" id="KW-1185">Reference proteome</keyword>
<keyword evidence="2" id="KW-0472">Membrane</keyword>
<evidence type="ECO:0000313" key="4">
    <source>
        <dbReference type="Proteomes" id="UP001549104"/>
    </source>
</evidence>
<evidence type="ECO:0000256" key="1">
    <source>
        <dbReference type="SAM" id="MobiDB-lite"/>
    </source>
</evidence>
<gene>
    <name evidence="3" type="ORF">ABIC55_003427</name>
</gene>
<organism evidence="3 4">
    <name type="scientific">Sporosarcina psychrophila</name>
    <name type="common">Bacillus psychrophilus</name>
    <dbReference type="NCBI Taxonomy" id="1476"/>
    <lineage>
        <taxon>Bacteria</taxon>
        <taxon>Bacillati</taxon>
        <taxon>Bacillota</taxon>
        <taxon>Bacilli</taxon>
        <taxon>Bacillales</taxon>
        <taxon>Caryophanaceae</taxon>
        <taxon>Sporosarcina</taxon>
    </lineage>
</organism>
<dbReference type="Proteomes" id="UP001549104">
    <property type="component" value="Unassembled WGS sequence"/>
</dbReference>
<comment type="caution">
    <text evidence="3">The sequence shown here is derived from an EMBL/GenBank/DDBJ whole genome shotgun (WGS) entry which is preliminary data.</text>
</comment>
<evidence type="ECO:0000313" key="3">
    <source>
        <dbReference type="EMBL" id="MET3658310.1"/>
    </source>
</evidence>
<name>A0ABV2KB66_SPOPS</name>
<feature type="compositionally biased region" description="Basic and acidic residues" evidence="1">
    <location>
        <begin position="67"/>
        <end position="84"/>
    </location>
</feature>
<dbReference type="EMBL" id="JBEPME010000005">
    <property type="protein sequence ID" value="MET3658310.1"/>
    <property type="molecule type" value="Genomic_DNA"/>
</dbReference>
<reference evidence="3 4" key="1">
    <citation type="submission" date="2024-06" db="EMBL/GenBank/DDBJ databases">
        <title>Sorghum-associated microbial communities from plants grown in Nebraska, USA.</title>
        <authorList>
            <person name="Schachtman D."/>
        </authorList>
    </citation>
    <scope>NUCLEOTIDE SEQUENCE [LARGE SCALE GENOMIC DNA]</scope>
    <source>
        <strain evidence="3 4">1288</strain>
    </source>
</reference>
<evidence type="ECO:0000256" key="2">
    <source>
        <dbReference type="SAM" id="Phobius"/>
    </source>
</evidence>
<keyword evidence="2" id="KW-0812">Transmembrane</keyword>